<protein>
    <submittedName>
        <fullName evidence="1">Uncharacterized protein</fullName>
    </submittedName>
</protein>
<organism evidence="1 2">
    <name type="scientific">Pyricularia oryzae</name>
    <name type="common">Rice blast fungus</name>
    <name type="synonym">Magnaporthe oryzae</name>
    <dbReference type="NCBI Taxonomy" id="318829"/>
    <lineage>
        <taxon>Eukaryota</taxon>
        <taxon>Fungi</taxon>
        <taxon>Dikarya</taxon>
        <taxon>Ascomycota</taxon>
        <taxon>Pezizomycotina</taxon>
        <taxon>Sordariomycetes</taxon>
        <taxon>Sordariomycetidae</taxon>
        <taxon>Magnaporthales</taxon>
        <taxon>Pyriculariaceae</taxon>
        <taxon>Pyricularia</taxon>
    </lineage>
</organism>
<evidence type="ECO:0000313" key="2">
    <source>
        <dbReference type="Proteomes" id="UP000294847"/>
    </source>
</evidence>
<accession>A0A4P7NRE9</accession>
<dbReference type="Proteomes" id="UP000294847">
    <property type="component" value="Chromosome 6"/>
</dbReference>
<dbReference type="EMBL" id="CP034209">
    <property type="protein sequence ID" value="QBZ64842.1"/>
    <property type="molecule type" value="Genomic_DNA"/>
</dbReference>
<sequence>MVQSPEPRFGEECFIFVISSMVLLYWLFIPSTAIILFLFSFFLFSLAHLYRLLFPVSSLSGHTRIFMRAVVTRVDVCFGMSRSVRHHEG</sequence>
<reference evidence="1 2" key="1">
    <citation type="journal article" date="2019" name="Mol. Biol. Evol.">
        <title>Blast fungal genomes show frequent chromosomal changes, gene gains and losses, and effector gene turnover.</title>
        <authorList>
            <person name="Gomez Luciano L.B."/>
            <person name="Jason Tsai I."/>
            <person name="Chuma I."/>
            <person name="Tosa Y."/>
            <person name="Chen Y.H."/>
            <person name="Li J.Y."/>
            <person name="Li M.Y."/>
            <person name="Jade Lu M.Y."/>
            <person name="Nakayashiki H."/>
            <person name="Li W.H."/>
        </authorList>
    </citation>
    <scope>NUCLEOTIDE SEQUENCE [LARGE SCALE GENOMIC DNA]</scope>
    <source>
        <strain evidence="1">MZ5-1-6</strain>
    </source>
</reference>
<name>A0A4P7NRE9_PYROR</name>
<dbReference type="AlphaFoldDB" id="A0A4P7NRE9"/>
<gene>
    <name evidence="1" type="ORF">PoMZ_06543</name>
</gene>
<evidence type="ECO:0000313" key="1">
    <source>
        <dbReference type="EMBL" id="QBZ64842.1"/>
    </source>
</evidence>
<proteinExistence type="predicted"/>